<evidence type="ECO:0000313" key="2">
    <source>
        <dbReference type="EMBL" id="CAD9756406.1"/>
    </source>
</evidence>
<dbReference type="EMBL" id="HBHP01010010">
    <property type="protein sequence ID" value="CAD9756406.1"/>
    <property type="molecule type" value="Transcribed_RNA"/>
</dbReference>
<protein>
    <submittedName>
        <fullName evidence="2">Uncharacterized protein</fullName>
    </submittedName>
</protein>
<name>A0A7S2X8A0_9EUKA</name>
<gene>
    <name evidence="2" type="ORF">LSP00402_LOCUS6183</name>
</gene>
<accession>A0A7S2X8A0</accession>
<reference evidence="2" key="1">
    <citation type="submission" date="2021-01" db="EMBL/GenBank/DDBJ databases">
        <authorList>
            <person name="Corre E."/>
            <person name="Pelletier E."/>
            <person name="Niang G."/>
            <person name="Scheremetjew M."/>
            <person name="Finn R."/>
            <person name="Kale V."/>
            <person name="Holt S."/>
            <person name="Cochrane G."/>
            <person name="Meng A."/>
            <person name="Brown T."/>
            <person name="Cohen L."/>
        </authorList>
    </citation>
    <scope>NUCLEOTIDE SEQUENCE</scope>
    <source>
        <strain evidence="2">CCMP622</strain>
    </source>
</reference>
<organism evidence="2">
    <name type="scientific">Lotharella oceanica</name>
    <dbReference type="NCBI Taxonomy" id="641309"/>
    <lineage>
        <taxon>Eukaryota</taxon>
        <taxon>Sar</taxon>
        <taxon>Rhizaria</taxon>
        <taxon>Cercozoa</taxon>
        <taxon>Chlorarachniophyceae</taxon>
        <taxon>Lotharella</taxon>
    </lineage>
</organism>
<proteinExistence type="predicted"/>
<feature type="compositionally biased region" description="Basic and acidic residues" evidence="1">
    <location>
        <begin position="51"/>
        <end position="68"/>
    </location>
</feature>
<feature type="region of interest" description="Disordered" evidence="1">
    <location>
        <begin position="51"/>
        <end position="85"/>
    </location>
</feature>
<feature type="compositionally biased region" description="Basic residues" evidence="1">
    <location>
        <begin position="131"/>
        <end position="141"/>
    </location>
</feature>
<evidence type="ECO:0000256" key="1">
    <source>
        <dbReference type="SAM" id="MobiDB-lite"/>
    </source>
</evidence>
<sequence length="261" mass="29313">MSKTSPKWGWACCRSHHVRCAHCGVCQVHHPDGDHELQSYRELLFIAGEPSKQEAARKAKTSKRDEAPSHPTSLPAPVRVHQRDRRGMPLRAARNVLPSCMLDSEDIVTDPKVLAKLEELYKKRLLESRSRPKRKGAKAKKTTNQATAAGCRQDGGYDSKRTERRCPALLREDIEQLKVWARSVSSIPNLEDTFEGLKIEGTRCFRIYDAVCSRQFVSKAGFMIHAKSAAHRKAHEMMFGSGKYCDGSDTESVNENHDDGA</sequence>
<dbReference type="AlphaFoldDB" id="A0A7S2X8A0"/>
<feature type="region of interest" description="Disordered" evidence="1">
    <location>
        <begin position="128"/>
        <end position="160"/>
    </location>
</feature>